<feature type="compositionally biased region" description="Basic and acidic residues" evidence="1">
    <location>
        <begin position="327"/>
        <end position="344"/>
    </location>
</feature>
<accession>A0AAD1U240</accession>
<organism evidence="2 3">
    <name type="scientific">Euplotes crassus</name>
    <dbReference type="NCBI Taxonomy" id="5936"/>
    <lineage>
        <taxon>Eukaryota</taxon>
        <taxon>Sar</taxon>
        <taxon>Alveolata</taxon>
        <taxon>Ciliophora</taxon>
        <taxon>Intramacronucleata</taxon>
        <taxon>Spirotrichea</taxon>
        <taxon>Hypotrichia</taxon>
        <taxon>Euplotida</taxon>
        <taxon>Euplotidae</taxon>
        <taxon>Moneuplotes</taxon>
    </lineage>
</organism>
<name>A0AAD1U240_EUPCR</name>
<evidence type="ECO:0000256" key="1">
    <source>
        <dbReference type="SAM" id="MobiDB-lite"/>
    </source>
</evidence>
<dbReference type="Proteomes" id="UP001295684">
    <property type="component" value="Unassembled WGS sequence"/>
</dbReference>
<proteinExistence type="predicted"/>
<keyword evidence="3" id="KW-1185">Reference proteome</keyword>
<gene>
    <name evidence="2" type="ORF">ECRASSUSDP1_LOCUS1925</name>
</gene>
<evidence type="ECO:0000313" key="2">
    <source>
        <dbReference type="EMBL" id="CAI2360621.1"/>
    </source>
</evidence>
<dbReference type="EMBL" id="CAMPGE010001821">
    <property type="protein sequence ID" value="CAI2360621.1"/>
    <property type="molecule type" value="Genomic_DNA"/>
</dbReference>
<feature type="region of interest" description="Disordered" evidence="1">
    <location>
        <begin position="327"/>
        <end position="372"/>
    </location>
</feature>
<protein>
    <submittedName>
        <fullName evidence="2">Uncharacterized protein</fullName>
    </submittedName>
</protein>
<sequence>MDSLEETRKRLASKLHRKGHKYMKYLTKNLSVKKSVKDNKSKEYEFGKEHRDQGNPQCSYLKENIDLSTNMVLTNQANLSKEDSFKSNFPRFGKSYDRIDIKKLKSINNQCNPVQEMINTKFGYSAKKNLNESIKRMNCIQKRSISTKRKHSSKKKGRLGANYYLFPQKMRPIRKKDFKGSSEKNIQSSKHQMRELRRKSKAIGTNNKFHSRNDKVKSCTKDTYGASTYYKNSIYTLQSSHNDHSASLNRSKSKSKSLSTFSVFQCKNLKIHSKDKIKSTRKEFNPDYHQMAARHYIKIELKPPVKKHKDSTTRDAICKFNSQRGKSSDIHQAKYRKNKAEHPASRKLSIQKRARCETTPLTQDKMKNPYINDNQKISSFSAIFAPCSKDQHLN</sequence>
<reference evidence="2" key="1">
    <citation type="submission" date="2023-07" db="EMBL/GenBank/DDBJ databases">
        <authorList>
            <consortium name="AG Swart"/>
            <person name="Singh M."/>
            <person name="Singh A."/>
            <person name="Seah K."/>
            <person name="Emmerich C."/>
        </authorList>
    </citation>
    <scope>NUCLEOTIDE SEQUENCE</scope>
    <source>
        <strain evidence="2">DP1</strain>
    </source>
</reference>
<dbReference type="AlphaFoldDB" id="A0AAD1U240"/>
<evidence type="ECO:0000313" key="3">
    <source>
        <dbReference type="Proteomes" id="UP001295684"/>
    </source>
</evidence>
<comment type="caution">
    <text evidence="2">The sequence shown here is derived from an EMBL/GenBank/DDBJ whole genome shotgun (WGS) entry which is preliminary data.</text>
</comment>